<evidence type="ECO:0000313" key="4">
    <source>
        <dbReference type="EMBL" id="WYZ19231.1"/>
    </source>
</evidence>
<dbReference type="InterPro" id="IPR037066">
    <property type="entry name" value="Plug_dom_sf"/>
</dbReference>
<evidence type="ECO:0000259" key="3">
    <source>
        <dbReference type="Pfam" id="PF07715"/>
    </source>
</evidence>
<evidence type="ECO:0000313" key="5">
    <source>
        <dbReference type="Proteomes" id="UP001623852"/>
    </source>
</evidence>
<gene>
    <name evidence="4" type="ORF">AABD74_18925</name>
</gene>
<name>A0ABZ2UHG6_9FLAO</name>
<keyword evidence="1" id="KW-0998">Cell outer membrane</keyword>
<dbReference type="InterPro" id="IPR023997">
    <property type="entry name" value="TonB-dep_OMP_SusC/RagA_CS"/>
</dbReference>
<accession>A0ABZ2UHG6</accession>
<feature type="signal peptide" evidence="2">
    <location>
        <begin position="1"/>
        <end position="34"/>
    </location>
</feature>
<dbReference type="SUPFAM" id="SSF49464">
    <property type="entry name" value="Carboxypeptidase regulatory domain-like"/>
    <property type="match status" value="1"/>
</dbReference>
<dbReference type="Proteomes" id="UP001623852">
    <property type="component" value="Chromosome"/>
</dbReference>
<dbReference type="PROSITE" id="PS52016">
    <property type="entry name" value="TONB_DEPENDENT_REC_3"/>
    <property type="match status" value="1"/>
</dbReference>
<keyword evidence="1" id="KW-0472">Membrane</keyword>
<dbReference type="NCBIfam" id="TIGR04057">
    <property type="entry name" value="SusC_RagA_signa"/>
    <property type="match status" value="1"/>
</dbReference>
<dbReference type="NCBIfam" id="TIGR04056">
    <property type="entry name" value="OMP_RagA_SusC"/>
    <property type="match status" value="1"/>
</dbReference>
<protein>
    <submittedName>
        <fullName evidence="4">TonB-dependent receptor</fullName>
    </submittedName>
</protein>
<keyword evidence="4" id="KW-0675">Receptor</keyword>
<dbReference type="InterPro" id="IPR039426">
    <property type="entry name" value="TonB-dep_rcpt-like"/>
</dbReference>
<dbReference type="Pfam" id="PF13715">
    <property type="entry name" value="CarbopepD_reg_2"/>
    <property type="match status" value="1"/>
</dbReference>
<comment type="subcellular location">
    <subcellularLocation>
        <location evidence="1">Cell outer membrane</location>
        <topology evidence="1">Multi-pass membrane protein</topology>
    </subcellularLocation>
</comment>
<dbReference type="RefSeq" id="WP_406843935.1">
    <property type="nucleotide sequence ID" value="NZ_CP150845.1"/>
</dbReference>
<sequence length="1071" mass="117621">MNKKHVIQRFVKDKKLFSKYLLLVMLFSFGAVSAQNNDGKITGIVLDELNQPVLGANIYVPASRKSIIADQNGQFAIDAKIGETLEISYIGYVTQKAKITGSKLTIHLKVDVRSLEEVVVIGYGKAKRKDLTGAISSISGDELRRTQPVTIDQALQGKVPGVVVQQTSGQPGGGVSVQIRGLSSFGNNSPLYVIDGVIIGQGFAGVDGTNPLATINPSDVESIDVLKDASATAIYGSQATNGVIVISTKRGKEGAPKITFDYSTGFQSLMKKYPTMNLQEYATFINDRNQGIGWGFDARPELANPQYLGKGTDWQDELFRVAPITNYVLTLSGGNEKTQYLLSGSYFDQEGISLGSEFARGSVRLNLDNKTTNWLKIGTSIQLTRINENVNSTNTGVISQALGQTPDIPLKNPDGSFAGGESTNGWVRNLVNPVALAAMNKNDLRRNQLFANFYADIAFTKDLSFRNEISGSYSYNTTDRFSPKYKFGNTERLENEATYGYDQNYYTTFRSFLTYAKVFKSKYNVNVLAGHEAQWSEYENVSATRKNFISNSVTNISSGDIGTATNSGTRGDGAQESYFGRVNFIYNDKYLFTGNIRADGSSKFSPENRWVTTYSGALSWKLNNENFLKNSKIVNELKLRVSYGFTNNQNIRNNAYLSTLGSVATSLSGVSQLTASLGNPLVEWEKTEYSNAGIDGRFFGWKLNFSFDVYNRLTDGLLMKIPLPLYSGTNVGYSPGAIDAPDVNIGSVRNRGFDFGINTTNISTKSFSWNTDFTLSHNENKVLKLNTDGASLPGYNGGDVVTNTVVGRSMGNFYGYQVEGVFANASDFDFTNNNALGHTHGMPTNTDGSRLPVTPNSGGVWYGDLKFKDINGDGIITEKDQTFLGSSIPKFQFGFGNTFKYLGFDLNIFFSGNYGNKVLNGMRVNGDNPLAQYGYLKSLNDHARLALIDPNGSASDVNNVYVTNPNTTIVGVKNNDSNRNNRFSDRYLEDGSFIRCKNITLGYTVPENALKKMYISSLRLYFNVTNAFLVTKYKGLDPEVGSWNPLQTGIDNGFYPQPRVFTFGLTLGLTK</sequence>
<keyword evidence="1" id="KW-0812">Transmembrane</keyword>
<dbReference type="SUPFAM" id="SSF56935">
    <property type="entry name" value="Porins"/>
    <property type="match status" value="1"/>
</dbReference>
<dbReference type="Gene3D" id="2.170.130.10">
    <property type="entry name" value="TonB-dependent receptor, plug domain"/>
    <property type="match status" value="1"/>
</dbReference>
<dbReference type="InterPro" id="IPR023996">
    <property type="entry name" value="TonB-dep_OMP_SusC/RagA"/>
</dbReference>
<feature type="chain" id="PRO_5045191933" evidence="2">
    <location>
        <begin position="35"/>
        <end position="1071"/>
    </location>
</feature>
<organism evidence="4 5">
    <name type="scientific">Flavobacterium soyae</name>
    <dbReference type="NCBI Taxonomy" id="2903098"/>
    <lineage>
        <taxon>Bacteria</taxon>
        <taxon>Pseudomonadati</taxon>
        <taxon>Bacteroidota</taxon>
        <taxon>Flavobacteriia</taxon>
        <taxon>Flavobacteriales</taxon>
        <taxon>Flavobacteriaceae</taxon>
        <taxon>Flavobacterium</taxon>
    </lineage>
</organism>
<dbReference type="EMBL" id="CP150845">
    <property type="protein sequence ID" value="WYZ19231.1"/>
    <property type="molecule type" value="Genomic_DNA"/>
</dbReference>
<dbReference type="InterPro" id="IPR012910">
    <property type="entry name" value="Plug_dom"/>
</dbReference>
<comment type="similarity">
    <text evidence="1">Belongs to the TonB-dependent receptor family.</text>
</comment>
<evidence type="ECO:0000256" key="1">
    <source>
        <dbReference type="PROSITE-ProRule" id="PRU01360"/>
    </source>
</evidence>
<proteinExistence type="inferred from homology"/>
<keyword evidence="5" id="KW-1185">Reference proteome</keyword>
<evidence type="ECO:0000256" key="2">
    <source>
        <dbReference type="SAM" id="SignalP"/>
    </source>
</evidence>
<feature type="domain" description="TonB-dependent receptor plug" evidence="3">
    <location>
        <begin position="128"/>
        <end position="243"/>
    </location>
</feature>
<keyword evidence="1" id="KW-1134">Transmembrane beta strand</keyword>
<keyword evidence="2" id="KW-0732">Signal</keyword>
<reference evidence="4 5" key="1">
    <citation type="submission" date="2024-03" db="EMBL/GenBank/DDBJ databases">
        <title>Flavobacterium soyae.</title>
        <authorList>
            <person name="Zheng W."/>
        </authorList>
    </citation>
    <scope>NUCLEOTIDE SEQUENCE [LARGE SCALE GENOMIC DNA]</scope>
    <source>
        <strain evidence="4 5">55</strain>
    </source>
</reference>
<dbReference type="Pfam" id="PF07715">
    <property type="entry name" value="Plug"/>
    <property type="match status" value="1"/>
</dbReference>
<keyword evidence="1" id="KW-0813">Transport</keyword>
<dbReference type="InterPro" id="IPR008969">
    <property type="entry name" value="CarboxyPept-like_regulatory"/>
</dbReference>